<accession>A0A131YX13</accession>
<organism evidence="1">
    <name type="scientific">Rhipicephalus appendiculatus</name>
    <name type="common">Brown ear tick</name>
    <dbReference type="NCBI Taxonomy" id="34631"/>
    <lineage>
        <taxon>Eukaryota</taxon>
        <taxon>Metazoa</taxon>
        <taxon>Ecdysozoa</taxon>
        <taxon>Arthropoda</taxon>
        <taxon>Chelicerata</taxon>
        <taxon>Arachnida</taxon>
        <taxon>Acari</taxon>
        <taxon>Parasitiformes</taxon>
        <taxon>Ixodida</taxon>
        <taxon>Ixodoidea</taxon>
        <taxon>Ixodidae</taxon>
        <taxon>Rhipicephalinae</taxon>
        <taxon>Rhipicephalus</taxon>
        <taxon>Rhipicephalus</taxon>
    </lineage>
</organism>
<protein>
    <submittedName>
        <fullName evidence="1">Tick transposon</fullName>
    </submittedName>
</protein>
<sequence length="103" mass="11660">MATRTISFIRRFGCKKEKNFQRIPQPPHPSQKRISLPYIKGASEAIGRNLKKKGITVAHKPTNTLNLLLPKPKDRPPREKAQGVVYKIKCSDCEATYIGETKT</sequence>
<reference evidence="1" key="1">
    <citation type="journal article" date="2016" name="Ticks Tick Borne Dis.">
        <title>De novo assembly and annotation of the salivary gland transcriptome of Rhipicephalus appendiculatus male and female ticks during blood feeding.</title>
        <authorList>
            <person name="de Castro M.H."/>
            <person name="de Klerk D."/>
            <person name="Pienaar R."/>
            <person name="Latif A.A."/>
            <person name="Rees D.J."/>
            <person name="Mans B.J."/>
        </authorList>
    </citation>
    <scope>NUCLEOTIDE SEQUENCE</scope>
    <source>
        <tissue evidence="1">Salivary glands</tissue>
    </source>
</reference>
<evidence type="ECO:0000313" key="1">
    <source>
        <dbReference type="EMBL" id="JAP82716.1"/>
    </source>
</evidence>
<dbReference type="AlphaFoldDB" id="A0A131YX13"/>
<name>A0A131YX13_RHIAP</name>
<dbReference type="EMBL" id="GEDV01005841">
    <property type="protein sequence ID" value="JAP82716.1"/>
    <property type="molecule type" value="Transcribed_RNA"/>
</dbReference>
<proteinExistence type="predicted"/>